<dbReference type="PROSITE" id="PS00615">
    <property type="entry name" value="C_TYPE_LECTIN_1"/>
    <property type="match status" value="1"/>
</dbReference>
<dbReference type="PROSITE" id="PS50041">
    <property type="entry name" value="C_TYPE_LECTIN_2"/>
    <property type="match status" value="1"/>
</dbReference>
<dbReference type="InterPro" id="IPR050111">
    <property type="entry name" value="C-type_lectin/snaclec_domain"/>
</dbReference>
<evidence type="ECO:0000256" key="1">
    <source>
        <dbReference type="ARBA" id="ARBA00023157"/>
    </source>
</evidence>
<feature type="domain" description="C-type lectin" evidence="3">
    <location>
        <begin position="355"/>
        <end position="472"/>
    </location>
</feature>
<dbReference type="CDD" id="cd00037">
    <property type="entry name" value="CLECT"/>
    <property type="match status" value="1"/>
</dbReference>
<dbReference type="InterPro" id="IPR001304">
    <property type="entry name" value="C-type_lectin-like"/>
</dbReference>
<organism evidence="4 5">
    <name type="scientific">Hydra vulgaris</name>
    <name type="common">Hydra</name>
    <name type="synonym">Hydra attenuata</name>
    <dbReference type="NCBI Taxonomy" id="6087"/>
    <lineage>
        <taxon>Eukaryota</taxon>
        <taxon>Metazoa</taxon>
        <taxon>Cnidaria</taxon>
        <taxon>Hydrozoa</taxon>
        <taxon>Hydroidolina</taxon>
        <taxon>Anthoathecata</taxon>
        <taxon>Aplanulata</taxon>
        <taxon>Hydridae</taxon>
        <taxon>Hydra</taxon>
    </lineage>
</organism>
<dbReference type="InterPro" id="IPR016187">
    <property type="entry name" value="CTDL_fold"/>
</dbReference>
<dbReference type="Gene3D" id="3.10.100.10">
    <property type="entry name" value="Mannose-Binding Protein A, subunit A"/>
    <property type="match status" value="3"/>
</dbReference>
<sequence length="479" mass="55587">MKSQSIYLILKCIFLFFVISATTKEYPCESEEWKYYQGYCYWSSLYHKNPLLHQSNWFNAARECRKRKSDLASIHNQGENHMAFTLNRCANAWIGLVMIDNNLITSGSDFIDRREELTLTQGNLIGTLSTLKKEYTISFNIKPTRNSWNFWGSVLLLTTGSSADVYGGRNPGVWFHEDGSGRIRIHSSVSGNPHYYFDTKFPLNLNQWSKVRIYQSFLGGKYWFSVDINEVNIHRVENSDARDFEKIKVYASDPWHFAQHGSISDLLIFSSKADWEWFDNSKRNYVNWQSYYPHGDKFECSYLHNVDGGWANNLHCGDYLNYYICKKQATVAAFINVTTEFHKLRGPCDNGWFLLGEKCYHVSLSKVDYFEAMIQCQSMKGQLVSVHSSKENADLTRVFDTCETPWIGLENIDPNKVSENAGWKWSDGTLVNYHNWKDGGIEKDHTKQCGMLQRGAKWENVPCWELHPFVCEKPKPLTN</sequence>
<keyword evidence="2" id="KW-0732">Signal</keyword>
<evidence type="ECO:0000313" key="5">
    <source>
        <dbReference type="RefSeq" id="XP_065651539.1"/>
    </source>
</evidence>
<dbReference type="InterPro" id="IPR016186">
    <property type="entry name" value="C-type_lectin-like/link_sf"/>
</dbReference>
<feature type="signal peptide" evidence="2">
    <location>
        <begin position="1"/>
        <end position="23"/>
    </location>
</feature>
<evidence type="ECO:0000313" key="4">
    <source>
        <dbReference type="Proteomes" id="UP001652625"/>
    </source>
</evidence>
<dbReference type="RefSeq" id="XP_065651539.1">
    <property type="nucleotide sequence ID" value="XM_065795467.1"/>
</dbReference>
<dbReference type="SMART" id="SM00034">
    <property type="entry name" value="CLECT"/>
    <property type="match status" value="2"/>
</dbReference>
<dbReference type="Proteomes" id="UP001652625">
    <property type="component" value="Chromosome 04"/>
</dbReference>
<evidence type="ECO:0000259" key="3">
    <source>
        <dbReference type="PROSITE" id="PS50041"/>
    </source>
</evidence>
<dbReference type="InterPro" id="IPR018378">
    <property type="entry name" value="C-type_lectin_CS"/>
</dbReference>
<reference evidence="5" key="1">
    <citation type="submission" date="2025-08" db="UniProtKB">
        <authorList>
            <consortium name="RefSeq"/>
        </authorList>
    </citation>
    <scope>IDENTIFICATION</scope>
</reference>
<dbReference type="SUPFAM" id="SSF49899">
    <property type="entry name" value="Concanavalin A-like lectins/glucanases"/>
    <property type="match status" value="1"/>
</dbReference>
<gene>
    <name evidence="5" type="primary">LOC100214441</name>
</gene>
<feature type="chain" id="PRO_5047277766" evidence="2">
    <location>
        <begin position="24"/>
        <end position="479"/>
    </location>
</feature>
<keyword evidence="1" id="KW-1015">Disulfide bond</keyword>
<dbReference type="PANTHER" id="PTHR22803">
    <property type="entry name" value="MANNOSE, PHOSPHOLIPASE, LECTIN RECEPTOR RELATED"/>
    <property type="match status" value="1"/>
</dbReference>
<accession>A0ABM4BQW5</accession>
<keyword evidence="4" id="KW-1185">Reference proteome</keyword>
<dbReference type="Pfam" id="PF00059">
    <property type="entry name" value="Lectin_C"/>
    <property type="match status" value="2"/>
</dbReference>
<dbReference type="InterPro" id="IPR013320">
    <property type="entry name" value="ConA-like_dom_sf"/>
</dbReference>
<evidence type="ECO:0000256" key="2">
    <source>
        <dbReference type="SAM" id="SignalP"/>
    </source>
</evidence>
<dbReference type="SUPFAM" id="SSF56436">
    <property type="entry name" value="C-type lectin-like"/>
    <property type="match status" value="2"/>
</dbReference>
<name>A0ABM4BQW5_HYDVU</name>
<proteinExistence type="predicted"/>
<protein>
    <submittedName>
        <fullName evidence="5">Uncharacterized protein LOC100214441 isoform X2</fullName>
    </submittedName>
</protein>
<dbReference type="GeneID" id="100214441"/>